<dbReference type="PRINTS" id="PR00359">
    <property type="entry name" value="BP450"/>
</dbReference>
<keyword evidence="2" id="KW-0560">Oxidoreductase</keyword>
<keyword evidence="2" id="KW-0479">Metal-binding</keyword>
<keyword evidence="2" id="KW-0349">Heme</keyword>
<dbReference type="PANTHER" id="PTHR46696:SF4">
    <property type="entry name" value="BIOTIN BIOSYNTHESIS CYTOCHROME P450"/>
    <property type="match status" value="1"/>
</dbReference>
<dbReference type="PANTHER" id="PTHR46696">
    <property type="entry name" value="P450, PUTATIVE (EUROFUNG)-RELATED"/>
    <property type="match status" value="1"/>
</dbReference>
<protein>
    <submittedName>
        <fullName evidence="3">Cytochrome P450</fullName>
    </submittedName>
</protein>
<organism evidence="3 4">
    <name type="scientific">Dactylosporangium fulvum</name>
    <dbReference type="NCBI Taxonomy" id="53359"/>
    <lineage>
        <taxon>Bacteria</taxon>
        <taxon>Bacillati</taxon>
        <taxon>Actinomycetota</taxon>
        <taxon>Actinomycetes</taxon>
        <taxon>Micromonosporales</taxon>
        <taxon>Micromonosporaceae</taxon>
        <taxon>Dactylosporangium</taxon>
    </lineage>
</organism>
<comment type="similarity">
    <text evidence="1 2">Belongs to the cytochrome P450 family.</text>
</comment>
<dbReference type="EMBL" id="CP073720">
    <property type="protein sequence ID" value="UWP80119.1"/>
    <property type="molecule type" value="Genomic_DNA"/>
</dbReference>
<keyword evidence="4" id="KW-1185">Reference proteome</keyword>
<dbReference type="Pfam" id="PF00067">
    <property type="entry name" value="p450"/>
    <property type="match status" value="1"/>
</dbReference>
<dbReference type="CDD" id="cd11033">
    <property type="entry name" value="CYP142-like"/>
    <property type="match status" value="1"/>
</dbReference>
<sequence>MKTRLIDLNDTELFVSGDPHAAWAHLRRESPVYWNDVGDGNGFWALTRYQDIADVYRDPAAFSSSQGTVMGGSYRSGADSASGRMLICSDPPEHRLLRQQLHQGFTPDMVRRVSACVTENVRAAVDRLLAAGGGDFATEVAPVLPAGLLRAVFDLDRDQIQHLLGVTRAMIGHRDPEWHNGRDETMTLVGTQVEILDLFAELIERRRREPGDDLVSLLLQSEINGRPMTESQILYNCLNVAVGGNETTPYTATAGVLALIEHPDQADRFARDAALLPTAVEEIFRWTSTNAYVQRTATRDVEIRGTLIGRGQSVTLWNASANRDEDQFPDAGRFDLARTPNQHIAFGIGAHRCIGMNPARAEITILFEHLRSLGVRFQLAGPIERLRSNFMLGIKHMPVTVTVTR</sequence>
<dbReference type="InterPro" id="IPR017972">
    <property type="entry name" value="Cyt_P450_CS"/>
</dbReference>
<dbReference type="SUPFAM" id="SSF48264">
    <property type="entry name" value="Cytochrome P450"/>
    <property type="match status" value="1"/>
</dbReference>
<dbReference type="Gene3D" id="1.10.630.10">
    <property type="entry name" value="Cytochrome P450"/>
    <property type="match status" value="1"/>
</dbReference>
<gene>
    <name evidence="3" type="ORF">Dfulv_33830</name>
</gene>
<dbReference type="RefSeq" id="WP_259857877.1">
    <property type="nucleotide sequence ID" value="NZ_BAAAST010000016.1"/>
</dbReference>
<dbReference type="InterPro" id="IPR001128">
    <property type="entry name" value="Cyt_P450"/>
</dbReference>
<evidence type="ECO:0000313" key="3">
    <source>
        <dbReference type="EMBL" id="UWP80119.1"/>
    </source>
</evidence>
<dbReference type="InterPro" id="IPR002397">
    <property type="entry name" value="Cyt_P450_B"/>
</dbReference>
<dbReference type="PROSITE" id="PS00086">
    <property type="entry name" value="CYTOCHROME_P450"/>
    <property type="match status" value="1"/>
</dbReference>
<reference evidence="3" key="2">
    <citation type="submission" date="2022-09" db="EMBL/GenBank/DDBJ databases">
        <title>Biosynthetic gene clusters of Dactylosporangioum fulvum.</title>
        <authorList>
            <person name="Caradec T."/>
        </authorList>
    </citation>
    <scope>NUCLEOTIDE SEQUENCE</scope>
    <source>
        <strain evidence="3">NRRL B-16292</strain>
    </source>
</reference>
<dbReference type="Proteomes" id="UP001059617">
    <property type="component" value="Chromosome"/>
</dbReference>
<keyword evidence="2" id="KW-0503">Monooxygenase</keyword>
<proteinExistence type="inferred from homology"/>
<name>A0ABY5VSQ0_9ACTN</name>
<evidence type="ECO:0000313" key="4">
    <source>
        <dbReference type="Proteomes" id="UP001059617"/>
    </source>
</evidence>
<keyword evidence="2" id="KW-0408">Iron</keyword>
<evidence type="ECO:0000256" key="2">
    <source>
        <dbReference type="RuleBase" id="RU000461"/>
    </source>
</evidence>
<dbReference type="InterPro" id="IPR036396">
    <property type="entry name" value="Cyt_P450_sf"/>
</dbReference>
<reference evidence="3" key="1">
    <citation type="submission" date="2021-04" db="EMBL/GenBank/DDBJ databases">
        <authorList>
            <person name="Hartkoorn R.C."/>
            <person name="Beaudoing E."/>
            <person name="Hot D."/>
        </authorList>
    </citation>
    <scope>NUCLEOTIDE SEQUENCE</scope>
    <source>
        <strain evidence="3">NRRL B-16292</strain>
    </source>
</reference>
<accession>A0ABY5VSQ0</accession>
<evidence type="ECO:0000256" key="1">
    <source>
        <dbReference type="ARBA" id="ARBA00010617"/>
    </source>
</evidence>